<keyword evidence="4" id="KW-1185">Reference proteome</keyword>
<evidence type="ECO:0000256" key="2">
    <source>
        <dbReference type="SAM" id="SignalP"/>
    </source>
</evidence>
<name>A0A1H2SUI0_9FLAO</name>
<keyword evidence="2" id="KW-0732">Signal</keyword>
<dbReference type="InterPro" id="IPR037066">
    <property type="entry name" value="Plug_dom_sf"/>
</dbReference>
<dbReference type="Pfam" id="PF13715">
    <property type="entry name" value="CarbopepD_reg_2"/>
    <property type="match status" value="1"/>
</dbReference>
<dbReference type="SUPFAM" id="SSF48452">
    <property type="entry name" value="TPR-like"/>
    <property type="match status" value="1"/>
</dbReference>
<dbReference type="OrthoDB" id="1079187at2"/>
<proteinExistence type="predicted"/>
<evidence type="ECO:0000256" key="1">
    <source>
        <dbReference type="PROSITE-ProRule" id="PRU00339"/>
    </source>
</evidence>
<dbReference type="InterPro" id="IPR008969">
    <property type="entry name" value="CarboxyPept-like_regulatory"/>
</dbReference>
<dbReference type="PROSITE" id="PS50005">
    <property type="entry name" value="TPR"/>
    <property type="match status" value="1"/>
</dbReference>
<dbReference type="Gene3D" id="2.170.130.10">
    <property type="entry name" value="TonB-dependent receptor, plug domain"/>
    <property type="match status" value="1"/>
</dbReference>
<protein>
    <submittedName>
        <fullName evidence="3">CarboxypepD_reg-like domain-containing protein</fullName>
    </submittedName>
</protein>
<dbReference type="EMBL" id="FNMY01000001">
    <property type="protein sequence ID" value="SDW35292.1"/>
    <property type="molecule type" value="Genomic_DNA"/>
</dbReference>
<feature type="chain" id="PRO_5011627398" evidence="2">
    <location>
        <begin position="20"/>
        <end position="579"/>
    </location>
</feature>
<reference evidence="4" key="1">
    <citation type="submission" date="2016-10" db="EMBL/GenBank/DDBJ databases">
        <authorList>
            <person name="Varghese N."/>
            <person name="Submissions S."/>
        </authorList>
    </citation>
    <scope>NUCLEOTIDE SEQUENCE [LARGE SCALE GENOMIC DNA]</scope>
    <source>
        <strain evidence="4">DSM 25030</strain>
    </source>
</reference>
<dbReference type="AlphaFoldDB" id="A0A1H2SUI0"/>
<dbReference type="InterPro" id="IPR011990">
    <property type="entry name" value="TPR-like_helical_dom_sf"/>
</dbReference>
<dbReference type="InterPro" id="IPR019734">
    <property type="entry name" value="TPR_rpt"/>
</dbReference>
<accession>A0A1H2SUI0</accession>
<feature type="repeat" description="TPR" evidence="1">
    <location>
        <begin position="348"/>
        <end position="381"/>
    </location>
</feature>
<dbReference type="RefSeq" id="WP_139150399.1">
    <property type="nucleotide sequence ID" value="NZ_FNKI01000002.1"/>
</dbReference>
<gene>
    <name evidence="3" type="ORF">SAMN04487892_1275</name>
</gene>
<sequence>MRNIVIAFILVLVCHNSMAQKVVQGHISNEGLPLSGVHVINLSSAKKSFSNSEGFYTIVAAPKEELQFTYMGMDTVSIIVEDVTKTLNISMILRTEQLEEVVVSKKVNKQKELGMNYFSDPSIVNSFYGYLSPNTVAYQLKVIDGSEFNVGADILEAIASRRSGMRVKTILKGGIPTKVLYMRGMGSINNSRPAIFEVDGQVFQDAPVWIDLAMVLRVGIIPGIQAVVRYGPTASGGVVIINTKSGVHGLREENSGKLYDQARLRNNFVTGKVISNQDVSEGYPEYILEMEGTTTQNETLELYHKYERQFSNVPYFYVDSYALFFEKYGGAVADKIIEANFDAFENNAVWLKALAFTYESQSRFKQAHEIYKKVYTLRPDYAQSYMDLANSYRNVNRSESANSLLARHSFLLDEGLLVSDTLHLTEMMQREIDNLNWDNTKNSNQFETGTPQNEFSTRLVFEWNDSEAEFDLQFVNPNNQYFSWKHNLLEMADRVRSEKQLGYSMVDFLLDDELPGIWNVNTTYLGNKQLTPTYLKATIYKNYGSKFQTKEIKVFRLGMKGVNQRLFSFPVTSSIVQSK</sequence>
<dbReference type="Proteomes" id="UP000199592">
    <property type="component" value="Unassembled WGS sequence"/>
</dbReference>
<feature type="signal peptide" evidence="2">
    <location>
        <begin position="1"/>
        <end position="19"/>
    </location>
</feature>
<keyword evidence="1" id="KW-0802">TPR repeat</keyword>
<dbReference type="SUPFAM" id="SSF56935">
    <property type="entry name" value="Porins"/>
    <property type="match status" value="1"/>
</dbReference>
<evidence type="ECO:0000313" key="3">
    <source>
        <dbReference type="EMBL" id="SDW35292.1"/>
    </source>
</evidence>
<evidence type="ECO:0000313" key="4">
    <source>
        <dbReference type="Proteomes" id="UP000199592"/>
    </source>
</evidence>
<dbReference type="STRING" id="1073328.SAMN05216294_2634"/>
<dbReference type="SUPFAM" id="SSF49464">
    <property type="entry name" value="Carboxypeptidase regulatory domain-like"/>
    <property type="match status" value="1"/>
</dbReference>
<dbReference type="Gene3D" id="1.25.40.10">
    <property type="entry name" value="Tetratricopeptide repeat domain"/>
    <property type="match status" value="1"/>
</dbReference>
<organism evidence="3 4">
    <name type="scientific">Flagellimonas zhangzhouensis</name>
    <dbReference type="NCBI Taxonomy" id="1073328"/>
    <lineage>
        <taxon>Bacteria</taxon>
        <taxon>Pseudomonadati</taxon>
        <taxon>Bacteroidota</taxon>
        <taxon>Flavobacteriia</taxon>
        <taxon>Flavobacteriales</taxon>
        <taxon>Flavobacteriaceae</taxon>
        <taxon>Flagellimonas</taxon>
    </lineage>
</organism>